<protein>
    <recommendedName>
        <fullName evidence="3">Lipocalin-like domain-containing protein</fullName>
    </recommendedName>
</protein>
<dbReference type="Proteomes" id="UP000198850">
    <property type="component" value="Unassembled WGS sequence"/>
</dbReference>
<organism evidence="1 2">
    <name type="scientific">Pedobacter hartonius</name>
    <dbReference type="NCBI Taxonomy" id="425514"/>
    <lineage>
        <taxon>Bacteria</taxon>
        <taxon>Pseudomonadati</taxon>
        <taxon>Bacteroidota</taxon>
        <taxon>Sphingobacteriia</taxon>
        <taxon>Sphingobacteriales</taxon>
        <taxon>Sphingobacteriaceae</taxon>
        <taxon>Pedobacter</taxon>
    </lineage>
</organism>
<name>A0A1H4H885_9SPHI</name>
<reference evidence="1 2" key="1">
    <citation type="submission" date="2016-10" db="EMBL/GenBank/DDBJ databases">
        <authorList>
            <person name="de Groot N.N."/>
        </authorList>
    </citation>
    <scope>NUCLEOTIDE SEQUENCE [LARGE SCALE GENOMIC DNA]</scope>
    <source>
        <strain evidence="1 2">DSM 19033</strain>
    </source>
</reference>
<evidence type="ECO:0000313" key="2">
    <source>
        <dbReference type="Proteomes" id="UP000198850"/>
    </source>
</evidence>
<dbReference type="OrthoDB" id="1359047at2"/>
<evidence type="ECO:0008006" key="3">
    <source>
        <dbReference type="Google" id="ProtNLM"/>
    </source>
</evidence>
<dbReference type="EMBL" id="FNRA01000014">
    <property type="protein sequence ID" value="SEB18053.1"/>
    <property type="molecule type" value="Genomic_DNA"/>
</dbReference>
<proteinExistence type="predicted"/>
<dbReference type="STRING" id="425514.SAMN05443550_11455"/>
<evidence type="ECO:0000313" key="1">
    <source>
        <dbReference type="EMBL" id="SEB18053.1"/>
    </source>
</evidence>
<dbReference type="AlphaFoldDB" id="A0A1H4H885"/>
<keyword evidence="2" id="KW-1185">Reference proteome</keyword>
<accession>A0A1H4H885</accession>
<dbReference type="PROSITE" id="PS51257">
    <property type="entry name" value="PROKAR_LIPOPROTEIN"/>
    <property type="match status" value="1"/>
</dbReference>
<gene>
    <name evidence="1" type="ORF">SAMN05443550_11455</name>
</gene>
<sequence length="135" mass="15291">MKEKLSLILLTLITLLSSCIQDKHTSSLEGEWELRTEIDRQTSATTNYLPGNGTILKFTGTDYEIYSHEKFVKSGKYTVEGCKTIYRKDSAERIVYDDQLDSLSFNSCFKIDGNNLSIYVGAGNRPSVIYTRIKS</sequence>
<dbReference type="RefSeq" id="WP_090559680.1">
    <property type="nucleotide sequence ID" value="NZ_FNRA01000014.1"/>
</dbReference>